<feature type="transmembrane region" description="Helical" evidence="1">
    <location>
        <begin position="149"/>
        <end position="176"/>
    </location>
</feature>
<evidence type="ECO:0000256" key="1">
    <source>
        <dbReference type="SAM" id="Phobius"/>
    </source>
</evidence>
<protein>
    <submittedName>
        <fullName evidence="2">Uncharacterized protein</fullName>
    </submittedName>
</protein>
<proteinExistence type="predicted"/>
<reference evidence="2 3" key="1">
    <citation type="submission" date="2024-06" db="EMBL/GenBank/DDBJ databases">
        <title>Genome of Rhodovulum iodosum, a marine photoferrotroph.</title>
        <authorList>
            <person name="Bianchini G."/>
            <person name="Nikeleit V."/>
            <person name="Kappler A."/>
            <person name="Bryce C."/>
            <person name="Sanchez-Baracaldo P."/>
        </authorList>
    </citation>
    <scope>NUCLEOTIDE SEQUENCE [LARGE SCALE GENOMIC DNA]</scope>
    <source>
        <strain evidence="2 3">UT/N1</strain>
    </source>
</reference>
<dbReference type="Proteomes" id="UP001560019">
    <property type="component" value="Unassembled WGS sequence"/>
</dbReference>
<feature type="transmembrane region" description="Helical" evidence="1">
    <location>
        <begin position="97"/>
        <end position="113"/>
    </location>
</feature>
<comment type="caution">
    <text evidence="2">The sequence shown here is derived from an EMBL/GenBank/DDBJ whole genome shotgun (WGS) entry which is preliminary data.</text>
</comment>
<evidence type="ECO:0000313" key="3">
    <source>
        <dbReference type="Proteomes" id="UP001560019"/>
    </source>
</evidence>
<feature type="transmembrane region" description="Helical" evidence="1">
    <location>
        <begin position="125"/>
        <end position="143"/>
    </location>
</feature>
<name>A0ABV3XUM5_9RHOB</name>
<keyword evidence="3" id="KW-1185">Reference proteome</keyword>
<accession>A0ABV3XUM5</accession>
<keyword evidence="1" id="KW-1133">Transmembrane helix</keyword>
<feature type="transmembrane region" description="Helical" evidence="1">
    <location>
        <begin position="188"/>
        <end position="221"/>
    </location>
</feature>
<evidence type="ECO:0000313" key="2">
    <source>
        <dbReference type="EMBL" id="MEX5729030.1"/>
    </source>
</evidence>
<sequence>MAAKRRVPIGPGVIGALMAAMIAVSLTKPPAEISASLAEIARALVGYAGALHVVFPVVLVLGLVLPHLRTVLFAGAMAFLALSAATVSVIYLLVPNIIAFSAIFVLVCRAYLRGELAFDLGRTGAADRAVGGLALLFGFWYLHWVAAPVWWNALLASPLGVLNCPTLLAICGFLCLSTPPRSAMLTLTAAFVTLYFGIFGIVFLGAYIDVVLVVVALYLAVRTLRRGARAGAGA</sequence>
<keyword evidence="1" id="KW-0812">Transmembrane</keyword>
<keyword evidence="1" id="KW-0472">Membrane</keyword>
<gene>
    <name evidence="2" type="ORF">Ga0609869_002383</name>
</gene>
<dbReference type="EMBL" id="JBEHHI010000002">
    <property type="protein sequence ID" value="MEX5729030.1"/>
    <property type="molecule type" value="Genomic_DNA"/>
</dbReference>
<organism evidence="2 3">
    <name type="scientific">Rhodovulum iodosum</name>
    <dbReference type="NCBI Taxonomy" id="68291"/>
    <lineage>
        <taxon>Bacteria</taxon>
        <taxon>Pseudomonadati</taxon>
        <taxon>Pseudomonadota</taxon>
        <taxon>Alphaproteobacteria</taxon>
        <taxon>Rhodobacterales</taxon>
        <taxon>Paracoccaceae</taxon>
        <taxon>Rhodovulum</taxon>
    </lineage>
</organism>
<feature type="transmembrane region" description="Helical" evidence="1">
    <location>
        <begin position="44"/>
        <end position="64"/>
    </location>
</feature>
<feature type="transmembrane region" description="Helical" evidence="1">
    <location>
        <begin position="71"/>
        <end position="91"/>
    </location>
</feature>
<feature type="transmembrane region" description="Helical" evidence="1">
    <location>
        <begin position="7"/>
        <end position="24"/>
    </location>
</feature>